<evidence type="ECO:0000313" key="9">
    <source>
        <dbReference type="EMBL" id="RZS37692.1"/>
    </source>
</evidence>
<dbReference type="PANTHER" id="PTHR43788:SF8">
    <property type="entry name" value="DNA-BINDING PROTEIN SMUBP-2"/>
    <property type="match status" value="1"/>
</dbReference>
<protein>
    <submittedName>
        <fullName evidence="9">AAA domain-containing protein</fullName>
    </submittedName>
</protein>
<dbReference type="CDD" id="cd18808">
    <property type="entry name" value="SF1_C_Upf1"/>
    <property type="match status" value="1"/>
</dbReference>
<gene>
    <name evidence="9" type="ORF">EV193_105250</name>
</gene>
<keyword evidence="2" id="KW-0547">Nucleotide-binding</keyword>
<dbReference type="EMBL" id="SGWQ01000005">
    <property type="protein sequence ID" value="RZS37692.1"/>
    <property type="molecule type" value="Genomic_DNA"/>
</dbReference>
<keyword evidence="4" id="KW-0347">Helicase</keyword>
<evidence type="ECO:0000256" key="1">
    <source>
        <dbReference type="ARBA" id="ARBA00007913"/>
    </source>
</evidence>
<dbReference type="Pfam" id="PF13087">
    <property type="entry name" value="AAA_12"/>
    <property type="match status" value="1"/>
</dbReference>
<dbReference type="PANTHER" id="PTHR43788">
    <property type="entry name" value="DNA2/NAM7 HELICASE FAMILY MEMBER"/>
    <property type="match status" value="1"/>
</dbReference>
<evidence type="ECO:0000259" key="8">
    <source>
        <dbReference type="Pfam" id="PF13087"/>
    </source>
</evidence>
<dbReference type="InterPro" id="IPR041679">
    <property type="entry name" value="DNA2/NAM7-like_C"/>
</dbReference>
<name>A0A4Q7KQT2_9PSEU</name>
<dbReference type="Gene3D" id="3.40.50.300">
    <property type="entry name" value="P-loop containing nucleotide triphosphate hydrolases"/>
    <property type="match status" value="2"/>
</dbReference>
<dbReference type="InterPro" id="IPR047187">
    <property type="entry name" value="SF1_C_Upf1"/>
</dbReference>
<accession>A0A4Q7KQT2</accession>
<feature type="domain" description="DNA2/NAM7 helicase helicase" evidence="7">
    <location>
        <begin position="336"/>
        <end position="679"/>
    </location>
</feature>
<dbReference type="GO" id="GO:0005524">
    <property type="term" value="F:ATP binding"/>
    <property type="evidence" value="ECO:0007669"/>
    <property type="project" value="UniProtKB-KW"/>
</dbReference>
<keyword evidence="3" id="KW-0378">Hydrolase</keyword>
<feature type="region of interest" description="Disordered" evidence="6">
    <location>
        <begin position="58"/>
        <end position="79"/>
    </location>
</feature>
<keyword evidence="5" id="KW-0067">ATP-binding</keyword>
<evidence type="ECO:0000256" key="3">
    <source>
        <dbReference type="ARBA" id="ARBA00022801"/>
    </source>
</evidence>
<organism evidence="9 10">
    <name type="scientific">Herbihabitans rhizosphaerae</name>
    <dbReference type="NCBI Taxonomy" id="1872711"/>
    <lineage>
        <taxon>Bacteria</taxon>
        <taxon>Bacillati</taxon>
        <taxon>Actinomycetota</taxon>
        <taxon>Actinomycetes</taxon>
        <taxon>Pseudonocardiales</taxon>
        <taxon>Pseudonocardiaceae</taxon>
        <taxon>Herbihabitans</taxon>
    </lineage>
</organism>
<dbReference type="SUPFAM" id="SSF52540">
    <property type="entry name" value="P-loop containing nucleoside triphosphate hydrolases"/>
    <property type="match status" value="1"/>
</dbReference>
<evidence type="ECO:0000256" key="5">
    <source>
        <dbReference type="ARBA" id="ARBA00022840"/>
    </source>
</evidence>
<evidence type="ECO:0000256" key="4">
    <source>
        <dbReference type="ARBA" id="ARBA00022806"/>
    </source>
</evidence>
<dbReference type="GO" id="GO:0043139">
    <property type="term" value="F:5'-3' DNA helicase activity"/>
    <property type="evidence" value="ECO:0007669"/>
    <property type="project" value="TreeGrafter"/>
</dbReference>
<reference evidence="9 10" key="1">
    <citation type="submission" date="2019-02" db="EMBL/GenBank/DDBJ databases">
        <title>Genomic Encyclopedia of Type Strains, Phase IV (KMG-IV): sequencing the most valuable type-strain genomes for metagenomic binning, comparative biology and taxonomic classification.</title>
        <authorList>
            <person name="Goeker M."/>
        </authorList>
    </citation>
    <scope>NUCLEOTIDE SEQUENCE [LARGE SCALE GENOMIC DNA]</scope>
    <source>
        <strain evidence="9 10">DSM 101727</strain>
    </source>
</reference>
<dbReference type="Proteomes" id="UP000294257">
    <property type="component" value="Unassembled WGS sequence"/>
</dbReference>
<feature type="domain" description="DNA2/NAM7 helicase-like C-terminal" evidence="8">
    <location>
        <begin position="709"/>
        <end position="889"/>
    </location>
</feature>
<sequence>MARRAGYENYSRFPARFDQNCHSCAKRLRQGLDVLGSKIGGQWHIVCIACGDTAQSGGAVAQRGTAPPTRAASGRVPVSAEQRGTTPWSILVNYLRSCVIDESLAGPVPLNARDRWAPFPLDSETVLCGGDDRLPAPAGVRKLFDNIEDGALEGVFYGWPTVVVLDRKRRAHIAPLFVRPLAAPIEPTDGEPYIPVSHDLPRLNSALLHSGWFAPEMLSAAAKVIANNVIGFGATAAMTATAKAVLGALGIPEAVLDPLKLLPVDPDKELWLPQEVGVFNLVMAFRGQVDIAVQSLLADLRWMETAPDWHNSAARFLFDDVTPPATGLLEACSVRLNHAQEIALDAAAHNPLTVITGPPGTGKSQTVTAIVAEAWRRGESVVLSSTNNRPVDDVVNTKATDIDAGLMLRTGNKEVRGKLSEAVYDLLPEVVARQPEEGAEQAVQVCASQRHLAAHVLEQRAKLESGLLDASLLRDELRALVWEDRQPRVPITEIDKRAAKAVRTRWKWLRRRRAAKLREVAGLPSTIAVEAIIEWTRSESVFDSAWQTLGAHQRDNEGDLLDAFQQADMRWRAASRVLTSELVRRGYTDGAEHLKLLADKLSEELPFREVMTQVLRHVHGWATSTLSTRPSFDCRAGSIDLVVIDEASQCTLAQILPLAFRAKRLVIVGDADQLPPVITATPERLRALATDAGASHEQFAAMHHTYGEHSAFDAFAARFKPEPLLLNEHYRCHPDIIRFCNEEFYDGKLVVLSEVDDREDLGLTWIDITGVTRPGRTGSVVNEFEVDAVVNWLAESELDLKHTGVVTPFRAQANMIERALAAHPDERLRAVEVGTAHTFQGGERETILFSTVISTDAQPGTIGWLESQRNLVNVAVSRAKHRLIVFGDALAIRTRGPRVLRTLAETATATATGHATTGDVLTDRVRAALTAKGIPSRRGQLVQGYPVEIAITGADGELIDVEISRYPDGDTGARQQRRDAVRDTRLRGLGWRVVRVPGWQAYLDPAAIIDQVRTMRDPRT</sequence>
<evidence type="ECO:0000259" key="7">
    <source>
        <dbReference type="Pfam" id="PF13086"/>
    </source>
</evidence>
<dbReference type="AlphaFoldDB" id="A0A4Q7KQT2"/>
<dbReference type="InterPro" id="IPR027417">
    <property type="entry name" value="P-loop_NTPase"/>
</dbReference>
<comment type="similarity">
    <text evidence="1">Belongs to the DNA2/NAM7 helicase family.</text>
</comment>
<comment type="caution">
    <text evidence="9">The sequence shown here is derived from an EMBL/GenBank/DDBJ whole genome shotgun (WGS) entry which is preliminary data.</text>
</comment>
<keyword evidence="10" id="KW-1185">Reference proteome</keyword>
<dbReference type="CDD" id="cd17934">
    <property type="entry name" value="DEXXQc_Upf1-like"/>
    <property type="match status" value="1"/>
</dbReference>
<evidence type="ECO:0000256" key="2">
    <source>
        <dbReference type="ARBA" id="ARBA00022741"/>
    </source>
</evidence>
<dbReference type="Pfam" id="PF13086">
    <property type="entry name" value="AAA_11"/>
    <property type="match status" value="1"/>
</dbReference>
<dbReference type="InterPro" id="IPR050534">
    <property type="entry name" value="Coronavir_polyprotein_1ab"/>
</dbReference>
<evidence type="ECO:0000256" key="6">
    <source>
        <dbReference type="SAM" id="MobiDB-lite"/>
    </source>
</evidence>
<evidence type="ECO:0000313" key="10">
    <source>
        <dbReference type="Proteomes" id="UP000294257"/>
    </source>
</evidence>
<dbReference type="InterPro" id="IPR041677">
    <property type="entry name" value="DNA2/NAM7_AAA_11"/>
</dbReference>
<dbReference type="OrthoDB" id="3197455at2"/>
<dbReference type="GO" id="GO:0016787">
    <property type="term" value="F:hydrolase activity"/>
    <property type="evidence" value="ECO:0007669"/>
    <property type="project" value="UniProtKB-KW"/>
</dbReference>
<proteinExistence type="inferred from homology"/>